<reference evidence="2" key="1">
    <citation type="submission" date="2016-11" db="EMBL/GenBank/DDBJ databases">
        <authorList>
            <person name="Varghese N."/>
            <person name="Submissions S."/>
        </authorList>
    </citation>
    <scope>NUCLEOTIDE SEQUENCE [LARGE SCALE GENOMIC DNA]</scope>
    <source>
        <strain evidence="2">DSM 24579</strain>
    </source>
</reference>
<evidence type="ECO:0008006" key="3">
    <source>
        <dbReference type="Google" id="ProtNLM"/>
    </source>
</evidence>
<accession>A0A1M5DSY6</accession>
<sequence length="257" mass="30108">MYFCKMFFYILFFFLTLPFYLNAQFGIAHEIGIKAGPTSFFTDYGERWNIKNNLNNAGYGIGISHYMNFAYNDKCNYRATSSFFSEHFRLRNEIDYFYSKLEHYGPVAGKKTVGGQLLRAMHGESELIEAGIHLEYHPFRIRDFTHSGYMFSPYIGLGGHFVSYKADAYSDLGPLEEYLFPTFVGGTKFDRGSTFSVIGTLGLRYRLGFRHDILLESRWQYYGNDWIDGLDIHAPQNKYHDYIFWVNVGYVYYINFQ</sequence>
<gene>
    <name evidence="1" type="ORF">SAMN05444483_10299</name>
</gene>
<dbReference type="RefSeq" id="WP_083572036.1">
    <property type="nucleotide sequence ID" value="NZ_FQVT01000002.1"/>
</dbReference>
<dbReference type="AlphaFoldDB" id="A0A1M5DSY6"/>
<dbReference type="STRING" id="1073325.SAMN05444483_10299"/>
<organism evidence="1 2">
    <name type="scientific">Salegentibacter echinorum</name>
    <dbReference type="NCBI Taxonomy" id="1073325"/>
    <lineage>
        <taxon>Bacteria</taxon>
        <taxon>Pseudomonadati</taxon>
        <taxon>Bacteroidota</taxon>
        <taxon>Flavobacteriia</taxon>
        <taxon>Flavobacteriales</taxon>
        <taxon>Flavobacteriaceae</taxon>
        <taxon>Salegentibacter</taxon>
    </lineage>
</organism>
<protein>
    <recommendedName>
        <fullName evidence="3">Glutamate dehydrogenase</fullName>
    </recommendedName>
</protein>
<dbReference type="OrthoDB" id="1142271at2"/>
<keyword evidence="2" id="KW-1185">Reference proteome</keyword>
<evidence type="ECO:0000313" key="2">
    <source>
        <dbReference type="Proteomes" id="UP000183945"/>
    </source>
</evidence>
<dbReference type="EMBL" id="FQVT01000002">
    <property type="protein sequence ID" value="SHF70035.1"/>
    <property type="molecule type" value="Genomic_DNA"/>
</dbReference>
<name>A0A1M5DSY6_SALEC</name>
<dbReference type="NCBIfam" id="NF047659">
    <property type="entry name" value="THC0290_0291_fam"/>
    <property type="match status" value="1"/>
</dbReference>
<evidence type="ECO:0000313" key="1">
    <source>
        <dbReference type="EMBL" id="SHF70035.1"/>
    </source>
</evidence>
<dbReference type="Proteomes" id="UP000183945">
    <property type="component" value="Unassembled WGS sequence"/>
</dbReference>
<proteinExistence type="predicted"/>